<accession>A0A8C5BUM5</accession>
<sequence length="285" mass="31180">MTSLPTASKRWDADKQPFTQGSADDSWSMTVPPEVRATEGYPVVLPCSFSHPNHTPHSSLLVAWRQGTTRLFHCTTHAGQQACEASPQQDPRYRLQGNPREHDLSLRINSAALQDGGRYYCRVEVPGHKHASYEDRMGTLLRVEAPPRILSLSVQGSEDSGFRAQCEVEGSPLPDIQWVSPDHLLLEGLEGSSPSRHHAVSQLPDIRPGQQYTCSATNPLGREQATLYLLPPRREACPGATGPPLLLLLSLSLGAKALLLGGVGVWPTSHCLMKTFEAHSPNTFI</sequence>
<dbReference type="InterPro" id="IPR007110">
    <property type="entry name" value="Ig-like_dom"/>
</dbReference>
<dbReference type="OMA" id="SNRYFCR"/>
<dbReference type="PANTHER" id="PTHR46942">
    <property type="entry name" value="SIALIC ACID-BINDING IG-LIKE LECTIN 15"/>
    <property type="match status" value="1"/>
</dbReference>
<dbReference type="Ensembl" id="ENSGMOT00000066600.1">
    <property type="protein sequence ID" value="ENSGMOP00000052219.1"/>
    <property type="gene ID" value="ENSGMOG00000022321.1"/>
</dbReference>
<evidence type="ECO:0000259" key="2">
    <source>
        <dbReference type="PROSITE" id="PS50835"/>
    </source>
</evidence>
<dbReference type="Gene3D" id="2.60.40.10">
    <property type="entry name" value="Immunoglobulins"/>
    <property type="match status" value="2"/>
</dbReference>
<feature type="region of interest" description="Disordered" evidence="1">
    <location>
        <begin position="1"/>
        <end position="29"/>
    </location>
</feature>
<organism evidence="3 4">
    <name type="scientific">Gadus morhua</name>
    <name type="common">Atlantic cod</name>
    <dbReference type="NCBI Taxonomy" id="8049"/>
    <lineage>
        <taxon>Eukaryota</taxon>
        <taxon>Metazoa</taxon>
        <taxon>Chordata</taxon>
        <taxon>Craniata</taxon>
        <taxon>Vertebrata</taxon>
        <taxon>Euteleostomi</taxon>
        <taxon>Actinopterygii</taxon>
        <taxon>Neopterygii</taxon>
        <taxon>Teleostei</taxon>
        <taxon>Neoteleostei</taxon>
        <taxon>Acanthomorphata</taxon>
        <taxon>Zeiogadaria</taxon>
        <taxon>Gadariae</taxon>
        <taxon>Gadiformes</taxon>
        <taxon>Gadoidei</taxon>
        <taxon>Gadidae</taxon>
        <taxon>Gadus</taxon>
    </lineage>
</organism>
<dbReference type="GO" id="GO:0045124">
    <property type="term" value="P:regulation of bone resorption"/>
    <property type="evidence" value="ECO:0007669"/>
    <property type="project" value="TreeGrafter"/>
</dbReference>
<dbReference type="PROSITE" id="PS50835">
    <property type="entry name" value="IG_LIKE"/>
    <property type="match status" value="2"/>
</dbReference>
<keyword evidence="4" id="KW-1185">Reference proteome</keyword>
<dbReference type="SUPFAM" id="SSF48726">
    <property type="entry name" value="Immunoglobulin"/>
    <property type="match status" value="2"/>
</dbReference>
<dbReference type="AlphaFoldDB" id="A0A8C5BUM5"/>
<protein>
    <recommendedName>
        <fullName evidence="2">Ig-like domain-containing protein</fullName>
    </recommendedName>
</protein>
<feature type="compositionally biased region" description="Polar residues" evidence="1">
    <location>
        <begin position="17"/>
        <end position="29"/>
    </location>
</feature>
<reference evidence="3" key="1">
    <citation type="submission" date="2025-08" db="UniProtKB">
        <authorList>
            <consortium name="Ensembl"/>
        </authorList>
    </citation>
    <scope>IDENTIFICATION</scope>
</reference>
<dbReference type="InterPro" id="IPR003599">
    <property type="entry name" value="Ig_sub"/>
</dbReference>
<dbReference type="Pfam" id="PF07679">
    <property type="entry name" value="I-set"/>
    <property type="match status" value="1"/>
</dbReference>
<reference evidence="3" key="2">
    <citation type="submission" date="2025-09" db="UniProtKB">
        <authorList>
            <consortium name="Ensembl"/>
        </authorList>
    </citation>
    <scope>IDENTIFICATION</scope>
</reference>
<dbReference type="InterPro" id="IPR013098">
    <property type="entry name" value="Ig_I-set"/>
</dbReference>
<evidence type="ECO:0000313" key="3">
    <source>
        <dbReference type="Ensembl" id="ENSGMOP00000052219.1"/>
    </source>
</evidence>
<feature type="domain" description="Ig-like" evidence="2">
    <location>
        <begin position="17"/>
        <end position="132"/>
    </location>
</feature>
<dbReference type="GO" id="GO:2001204">
    <property type="term" value="P:regulation of osteoclast development"/>
    <property type="evidence" value="ECO:0007669"/>
    <property type="project" value="TreeGrafter"/>
</dbReference>
<dbReference type="GO" id="GO:0032956">
    <property type="term" value="P:regulation of actin cytoskeleton organization"/>
    <property type="evidence" value="ECO:0007669"/>
    <property type="project" value="TreeGrafter"/>
</dbReference>
<evidence type="ECO:0000256" key="1">
    <source>
        <dbReference type="SAM" id="MobiDB-lite"/>
    </source>
</evidence>
<dbReference type="SMART" id="SM00409">
    <property type="entry name" value="IG"/>
    <property type="match status" value="2"/>
</dbReference>
<dbReference type="GeneTree" id="ENSGT01150000286907"/>
<dbReference type="InterPro" id="IPR013783">
    <property type="entry name" value="Ig-like_fold"/>
</dbReference>
<proteinExistence type="predicted"/>
<dbReference type="Proteomes" id="UP000694546">
    <property type="component" value="Chromosome 6"/>
</dbReference>
<dbReference type="Pfam" id="PF07686">
    <property type="entry name" value="V-set"/>
    <property type="match status" value="1"/>
</dbReference>
<dbReference type="GO" id="GO:0005886">
    <property type="term" value="C:plasma membrane"/>
    <property type="evidence" value="ECO:0007669"/>
    <property type="project" value="TreeGrafter"/>
</dbReference>
<name>A0A8C5BUM5_GADMO</name>
<dbReference type="InterPro" id="IPR042836">
    <property type="entry name" value="SIG15"/>
</dbReference>
<dbReference type="PANTHER" id="PTHR46942:SF1">
    <property type="entry name" value="SIALIC ACID-BINDING IG-LIKE LECTIN 15"/>
    <property type="match status" value="1"/>
</dbReference>
<dbReference type="InterPro" id="IPR013106">
    <property type="entry name" value="Ig_V-set"/>
</dbReference>
<feature type="domain" description="Ig-like" evidence="2">
    <location>
        <begin position="147"/>
        <end position="228"/>
    </location>
</feature>
<dbReference type="InterPro" id="IPR036179">
    <property type="entry name" value="Ig-like_dom_sf"/>
</dbReference>
<evidence type="ECO:0000313" key="4">
    <source>
        <dbReference type="Proteomes" id="UP000694546"/>
    </source>
</evidence>